<dbReference type="RefSeq" id="WP_369896615.1">
    <property type="nucleotide sequence ID" value="NZ_JBGFFX010000017.1"/>
</dbReference>
<keyword evidence="1" id="KW-0472">Membrane</keyword>
<evidence type="ECO:0000313" key="3">
    <source>
        <dbReference type="Proteomes" id="UP001565243"/>
    </source>
</evidence>
<protein>
    <recommendedName>
        <fullName evidence="4">CNNM transmembrane domain-containing protein</fullName>
    </recommendedName>
</protein>
<keyword evidence="3" id="KW-1185">Reference proteome</keyword>
<gene>
    <name evidence="2" type="ORF">AB6T85_21465</name>
</gene>
<evidence type="ECO:0008006" key="4">
    <source>
        <dbReference type="Google" id="ProtNLM"/>
    </source>
</evidence>
<sequence length="40" mass="4442">MKGELTMYITIIAANILLVALSGPLANQIARLKMKRKVKE</sequence>
<comment type="caution">
    <text evidence="2">The sequence shown here is derived from an EMBL/GenBank/DDBJ whole genome shotgun (WGS) entry which is preliminary data.</text>
</comment>
<keyword evidence="1" id="KW-1133">Transmembrane helix</keyword>
<dbReference type="Proteomes" id="UP001565243">
    <property type="component" value="Unassembled WGS sequence"/>
</dbReference>
<keyword evidence="1" id="KW-0812">Transmembrane</keyword>
<reference evidence="2 3" key="1">
    <citation type="submission" date="2024-07" db="EMBL/GenBank/DDBJ databases">
        <authorList>
            <person name="Hebao G."/>
        </authorList>
    </citation>
    <scope>NUCLEOTIDE SEQUENCE [LARGE SCALE GENOMIC DNA]</scope>
    <source>
        <strain evidence="2 3">ACCC 02193</strain>
    </source>
</reference>
<feature type="transmembrane region" description="Helical" evidence="1">
    <location>
        <begin position="6"/>
        <end position="26"/>
    </location>
</feature>
<proteinExistence type="predicted"/>
<name>A0ABV4EDI6_9GAMM</name>
<organism evidence="2 3">
    <name type="scientific">Erwinia aeris</name>
    <dbReference type="NCBI Taxonomy" id="3239803"/>
    <lineage>
        <taxon>Bacteria</taxon>
        <taxon>Pseudomonadati</taxon>
        <taxon>Pseudomonadota</taxon>
        <taxon>Gammaproteobacteria</taxon>
        <taxon>Enterobacterales</taxon>
        <taxon>Erwiniaceae</taxon>
        <taxon>Erwinia</taxon>
    </lineage>
</organism>
<dbReference type="EMBL" id="JBGFFX010000017">
    <property type="protein sequence ID" value="MEY8772984.1"/>
    <property type="molecule type" value="Genomic_DNA"/>
</dbReference>
<evidence type="ECO:0000256" key="1">
    <source>
        <dbReference type="SAM" id="Phobius"/>
    </source>
</evidence>
<evidence type="ECO:0000313" key="2">
    <source>
        <dbReference type="EMBL" id="MEY8772984.1"/>
    </source>
</evidence>
<accession>A0ABV4EDI6</accession>